<accession>A0A1I1N5B8</accession>
<evidence type="ECO:0000256" key="1">
    <source>
        <dbReference type="SAM" id="MobiDB-lite"/>
    </source>
</evidence>
<evidence type="ECO:0000313" key="3">
    <source>
        <dbReference type="Proteomes" id="UP000198611"/>
    </source>
</evidence>
<protein>
    <submittedName>
        <fullName evidence="2">Uncharacterized protein</fullName>
    </submittedName>
</protein>
<organism evidence="2 3">
    <name type="scientific">Thiohalospira halophila DSM 15071</name>
    <dbReference type="NCBI Taxonomy" id="1123397"/>
    <lineage>
        <taxon>Bacteria</taxon>
        <taxon>Pseudomonadati</taxon>
        <taxon>Pseudomonadota</taxon>
        <taxon>Gammaproteobacteria</taxon>
        <taxon>Thiohalospirales</taxon>
        <taxon>Thiohalospiraceae</taxon>
        <taxon>Thiohalospira</taxon>
    </lineage>
</organism>
<name>A0A1I1N5B8_9GAMM</name>
<keyword evidence="3" id="KW-1185">Reference proteome</keyword>
<reference evidence="2 3" key="1">
    <citation type="submission" date="2016-10" db="EMBL/GenBank/DDBJ databases">
        <authorList>
            <person name="de Groot N.N."/>
        </authorList>
    </citation>
    <scope>NUCLEOTIDE SEQUENCE [LARGE SCALE GENOMIC DNA]</scope>
    <source>
        <strain evidence="2 3">HL3</strain>
    </source>
</reference>
<proteinExistence type="predicted"/>
<evidence type="ECO:0000313" key="2">
    <source>
        <dbReference type="EMBL" id="SFC92809.1"/>
    </source>
</evidence>
<gene>
    <name evidence="2" type="ORF">SAMN05660831_00114</name>
</gene>
<dbReference type="EMBL" id="FOMJ01000001">
    <property type="protein sequence ID" value="SFC92809.1"/>
    <property type="molecule type" value="Genomic_DNA"/>
</dbReference>
<feature type="region of interest" description="Disordered" evidence="1">
    <location>
        <begin position="26"/>
        <end position="52"/>
    </location>
</feature>
<dbReference type="AlphaFoldDB" id="A0A1I1N5B8"/>
<sequence length="52" mass="5714">MSGSASERRIVRLSPGCFRRAIEKEPQQHGCTNGKGWQEIGRGKAVGTRSNE</sequence>
<dbReference type="Proteomes" id="UP000198611">
    <property type="component" value="Unassembled WGS sequence"/>
</dbReference>